<protein>
    <submittedName>
        <fullName evidence="1">Uncharacterized protein</fullName>
    </submittedName>
</protein>
<dbReference type="EMBL" id="RCNL01000002">
    <property type="protein sequence ID" value="TXL79780.1"/>
    <property type="molecule type" value="Genomic_DNA"/>
</dbReference>
<organism evidence="1 2">
    <name type="scientific">Pantoea vagans</name>
    <dbReference type="NCBI Taxonomy" id="470934"/>
    <lineage>
        <taxon>Bacteria</taxon>
        <taxon>Pseudomonadati</taxon>
        <taxon>Pseudomonadota</taxon>
        <taxon>Gammaproteobacteria</taxon>
        <taxon>Enterobacterales</taxon>
        <taxon>Erwiniaceae</taxon>
        <taxon>Pantoea</taxon>
    </lineage>
</organism>
<gene>
    <name evidence="1" type="ORF">D9O29_05780</name>
</gene>
<evidence type="ECO:0000313" key="1">
    <source>
        <dbReference type="EMBL" id="TXL79780.1"/>
    </source>
</evidence>
<reference evidence="1 2" key="1">
    <citation type="submission" date="2018-10" db="EMBL/GenBank/DDBJ databases">
        <title>Draft genome sequence of Pantoea vagans isolated from corpses of the sugarcane aphid Melanaphis sacchari Zehntner.</title>
        <authorList>
            <person name="Toledo E."/>
            <person name="Pena G."/>
            <person name="Lozano L."/>
        </authorList>
    </citation>
    <scope>NUCLEOTIDE SEQUENCE [LARGE SCALE GENOMIC DNA]</scope>
    <source>
        <strain evidence="1 2">ET-90</strain>
    </source>
</reference>
<proteinExistence type="predicted"/>
<comment type="caution">
    <text evidence="1">The sequence shown here is derived from an EMBL/GenBank/DDBJ whole genome shotgun (WGS) entry which is preliminary data.</text>
</comment>
<accession>A0ABY3LI75</accession>
<evidence type="ECO:0000313" key="2">
    <source>
        <dbReference type="Proteomes" id="UP000426772"/>
    </source>
</evidence>
<name>A0ABY3LI75_9GAMM</name>
<sequence>MSLLNSFRQFAQGIDPTVTRLMLGDFEFLEFEVPESIAIRGKQNTVQHQLIGGRRIIDVLGTEYEPLTWSGIITGSRASDRVSALERMRDAGSPLMLTLDEYRFTVVITAFNPVYEYVWRRPYSIEVAVVRNEGTPEKIDVLTGALRGLIDSDIGRALGLAKIVNVDAVTQTLRKLQHAVSEVKDFAHATVVQVQAVVRPLIAVRNIVQHELAILENAAERITSLGGLMPGNKVAEAISNLLIQADHTTRIPALYSIQDVLSRLNKNVNSGLAANGVRAVTVSGGNLYQVAAQQYGNASLWTSIADANELDDPQLKGIQTLNIPVSPVGQ</sequence>
<keyword evidence="2" id="KW-1185">Reference proteome</keyword>
<dbReference type="Proteomes" id="UP000426772">
    <property type="component" value="Unassembled WGS sequence"/>
</dbReference>
<dbReference type="RefSeq" id="WP_147788735.1">
    <property type="nucleotide sequence ID" value="NZ_RCNL01000002.1"/>
</dbReference>